<evidence type="ECO:0000313" key="1">
    <source>
        <dbReference type="EMBL" id="AEA28821.1"/>
    </source>
</evidence>
<gene>
    <name evidence="1" type="ordered locus">Psed_6740</name>
</gene>
<dbReference type="Proteomes" id="UP000007809">
    <property type="component" value="Plasmid pPSED01"/>
</dbReference>
<geneLocation type="plasmid" evidence="1 2">
    <name>pPSED01</name>
</geneLocation>
<keyword evidence="1" id="KW-0614">Plasmid</keyword>
<keyword evidence="2" id="KW-1185">Reference proteome</keyword>
<proteinExistence type="predicted"/>
<evidence type="ECO:0000313" key="2">
    <source>
        <dbReference type="Proteomes" id="UP000007809"/>
    </source>
</evidence>
<dbReference type="AlphaFoldDB" id="F2L6U9"/>
<accession>F2L6U9</accession>
<dbReference type="EMBL" id="CP002594">
    <property type="protein sequence ID" value="AEA28821.1"/>
    <property type="molecule type" value="Genomic_DNA"/>
</dbReference>
<protein>
    <submittedName>
        <fullName evidence="1">Uncharacterized protein</fullName>
    </submittedName>
</protein>
<sequence length="137" mass="14872">MLLKQLGKVAETKATDNPGPWAARIVLDSITLDPKCDQYLPAPTRGHRLLLAVRVETSDTWGSGLGVPQSSSWSTVGEDGVTEGPTQIGYDCHSGKALPYEMRPAAKYRGEVTLDTANTKGQLILSNLFAWDYPIRA</sequence>
<dbReference type="OrthoDB" id="3693806at2"/>
<reference evidence="1 2" key="1">
    <citation type="journal article" date="2011" name="J. Bacteriol.">
        <title>Genome sequence of the 1,4-dioxane-degrading Pseudonocardia dioxanivorans strain CB1190.</title>
        <authorList>
            <person name="Sales C.M."/>
            <person name="Mahendra S."/>
            <person name="Grostern A."/>
            <person name="Parales R.E."/>
            <person name="Goodwin L.A."/>
            <person name="Woyke T."/>
            <person name="Nolan M."/>
            <person name="Lapidus A."/>
            <person name="Chertkov O."/>
            <person name="Ovchinnikova G."/>
            <person name="Sczyrba A."/>
            <person name="Alvarez-Cohen L."/>
        </authorList>
    </citation>
    <scope>NUCLEOTIDE SEQUENCE [LARGE SCALE GENOMIC DNA]</scope>
    <source>
        <strain evidence="2">ATCC 55486 / DSM 44775 / JCM 13855 / CB1190</strain>
    </source>
</reference>
<dbReference type="HOGENOM" id="CLU_1863534_0_0_11"/>
<name>F2L6U9_PSEUX</name>
<organism evidence="1 2">
    <name type="scientific">Pseudonocardia dioxanivorans (strain ATCC 55486 / DSM 44775 / JCM 13855 / CB1190)</name>
    <dbReference type="NCBI Taxonomy" id="675635"/>
    <lineage>
        <taxon>Bacteria</taxon>
        <taxon>Bacillati</taxon>
        <taxon>Actinomycetota</taxon>
        <taxon>Actinomycetes</taxon>
        <taxon>Pseudonocardiales</taxon>
        <taxon>Pseudonocardiaceae</taxon>
        <taxon>Pseudonocardia</taxon>
    </lineage>
</organism>
<dbReference type="RefSeq" id="WP_013678713.1">
    <property type="nucleotide sequence ID" value="NC_015314.1"/>
</dbReference>
<dbReference type="KEGG" id="pdx:Psed_6740"/>